<protein>
    <submittedName>
        <fullName evidence="1">2727_t:CDS:1</fullName>
    </submittedName>
</protein>
<proteinExistence type="predicted"/>
<dbReference type="EMBL" id="CAJVPM010018003">
    <property type="protein sequence ID" value="CAG8622646.1"/>
    <property type="molecule type" value="Genomic_DNA"/>
</dbReference>
<gene>
    <name evidence="1" type="ORF">SCALOS_LOCUS7699</name>
</gene>
<feature type="non-terminal residue" evidence="1">
    <location>
        <position position="91"/>
    </location>
</feature>
<name>A0ACA9N749_9GLOM</name>
<keyword evidence="2" id="KW-1185">Reference proteome</keyword>
<evidence type="ECO:0000313" key="2">
    <source>
        <dbReference type="Proteomes" id="UP000789860"/>
    </source>
</evidence>
<organism evidence="1 2">
    <name type="scientific">Scutellospora calospora</name>
    <dbReference type="NCBI Taxonomy" id="85575"/>
    <lineage>
        <taxon>Eukaryota</taxon>
        <taxon>Fungi</taxon>
        <taxon>Fungi incertae sedis</taxon>
        <taxon>Mucoromycota</taxon>
        <taxon>Glomeromycotina</taxon>
        <taxon>Glomeromycetes</taxon>
        <taxon>Diversisporales</taxon>
        <taxon>Gigasporaceae</taxon>
        <taxon>Scutellospora</taxon>
    </lineage>
</organism>
<comment type="caution">
    <text evidence="1">The sequence shown here is derived from an EMBL/GenBank/DDBJ whole genome shotgun (WGS) entry which is preliminary data.</text>
</comment>
<accession>A0ACA9N749</accession>
<sequence>MTPEQVKNWIKFSDCVFNDITHKTNHYEIALSFFIGFDQNRQNIILAQGLLSDETQSSYVWMFRHIVEATNIYLTVILTDSNLAVDAMIKE</sequence>
<dbReference type="Proteomes" id="UP000789860">
    <property type="component" value="Unassembled WGS sequence"/>
</dbReference>
<reference evidence="1" key="1">
    <citation type="submission" date="2021-06" db="EMBL/GenBank/DDBJ databases">
        <authorList>
            <person name="Kallberg Y."/>
            <person name="Tangrot J."/>
            <person name="Rosling A."/>
        </authorList>
    </citation>
    <scope>NUCLEOTIDE SEQUENCE</scope>
    <source>
        <strain evidence="1">AU212A</strain>
    </source>
</reference>
<evidence type="ECO:0000313" key="1">
    <source>
        <dbReference type="EMBL" id="CAG8622646.1"/>
    </source>
</evidence>